<dbReference type="InterPro" id="IPR011761">
    <property type="entry name" value="ATP-grasp"/>
</dbReference>
<feature type="domain" description="ATP-grasp" evidence="5">
    <location>
        <begin position="112"/>
        <end position="311"/>
    </location>
</feature>
<sequence length="416" mass="46043">MTRVVVVDGFSSGKFVAKRLNDAGCVLMHVASSQGLDSYYYKGFEPLIYEQMIVNADFSTTLQEVKRFSPQFIIAGAETGVLLADQLNDLLKLPYRNDIDKSNARRNKYDMIQCITRSGLPAARQFVAGTWPLAKGWIDDHGRFPVVIKPLESAGADGVFICDDLHACEVAVGRLLGTTNKLNIANTQVLIQEYLAGVEYVVNMVSLDGQQLVTEVVRYRKQRTQAGGILYDIDELICSDCPEYSQLVDYTRAVVRSLGIRNGPSHAEVMLTDDGPRLVEIAARTDGILRPDVSRRTTGLGQIEAVVLSVTAPEVFAQWLAKPVAYQRLQHTYNVCLISHADGCFKKDFFLTELLKLESFFDAVFYVDQGQPIGVTQDVFSQPGTVYLVHADPGVIAADYLKIRVLEVQGAYLAAR</sequence>
<evidence type="ECO:0000256" key="1">
    <source>
        <dbReference type="ARBA" id="ARBA00022598"/>
    </source>
</evidence>
<evidence type="ECO:0000313" key="7">
    <source>
        <dbReference type="Proteomes" id="UP000297391"/>
    </source>
</evidence>
<dbReference type="Proteomes" id="UP000297391">
    <property type="component" value="Unassembled WGS sequence"/>
</dbReference>
<evidence type="ECO:0000256" key="2">
    <source>
        <dbReference type="ARBA" id="ARBA00022741"/>
    </source>
</evidence>
<keyword evidence="3 4" id="KW-0067">ATP-binding</keyword>
<dbReference type="Gene3D" id="3.30.470.20">
    <property type="entry name" value="ATP-grasp fold, B domain"/>
    <property type="match status" value="1"/>
</dbReference>
<dbReference type="RefSeq" id="WP_135291645.1">
    <property type="nucleotide sequence ID" value="NZ_QUZU01000043.1"/>
</dbReference>
<dbReference type="PANTHER" id="PTHR43585">
    <property type="entry name" value="FUMIPYRROLE BIOSYNTHESIS PROTEIN C"/>
    <property type="match status" value="1"/>
</dbReference>
<evidence type="ECO:0000259" key="5">
    <source>
        <dbReference type="PROSITE" id="PS50975"/>
    </source>
</evidence>
<dbReference type="SUPFAM" id="SSF56059">
    <property type="entry name" value="Glutathione synthetase ATP-binding domain-like"/>
    <property type="match status" value="1"/>
</dbReference>
<name>A0A4Z0AFD2_9PSED</name>
<keyword evidence="1" id="KW-0436">Ligase</keyword>
<dbReference type="AlphaFoldDB" id="A0A4Z0AFD2"/>
<comment type="caution">
    <text evidence="6">The sequence shown here is derived from an EMBL/GenBank/DDBJ whole genome shotgun (WGS) entry which is preliminary data.</text>
</comment>
<dbReference type="PROSITE" id="PS50975">
    <property type="entry name" value="ATP_GRASP"/>
    <property type="match status" value="1"/>
</dbReference>
<dbReference type="OrthoDB" id="24041at2"/>
<keyword evidence="7" id="KW-1185">Reference proteome</keyword>
<dbReference type="InterPro" id="IPR052032">
    <property type="entry name" value="ATP-dep_AA_Ligase"/>
</dbReference>
<evidence type="ECO:0000313" key="6">
    <source>
        <dbReference type="EMBL" id="TFY85486.1"/>
    </source>
</evidence>
<dbReference type="Pfam" id="PF13535">
    <property type="entry name" value="ATP-grasp_4"/>
    <property type="match status" value="1"/>
</dbReference>
<evidence type="ECO:0000256" key="4">
    <source>
        <dbReference type="PROSITE-ProRule" id="PRU00409"/>
    </source>
</evidence>
<proteinExistence type="predicted"/>
<organism evidence="6 7">
    <name type="scientific">Pseudomonas kairouanensis</name>
    <dbReference type="NCBI Taxonomy" id="2293832"/>
    <lineage>
        <taxon>Bacteria</taxon>
        <taxon>Pseudomonadati</taxon>
        <taxon>Pseudomonadota</taxon>
        <taxon>Gammaproteobacteria</taxon>
        <taxon>Pseudomonadales</taxon>
        <taxon>Pseudomonadaceae</taxon>
        <taxon>Pseudomonas</taxon>
    </lineage>
</organism>
<dbReference type="EMBL" id="QUZU01000043">
    <property type="protein sequence ID" value="TFY85486.1"/>
    <property type="molecule type" value="Genomic_DNA"/>
</dbReference>
<dbReference type="GO" id="GO:0046872">
    <property type="term" value="F:metal ion binding"/>
    <property type="evidence" value="ECO:0007669"/>
    <property type="project" value="InterPro"/>
</dbReference>
<keyword evidence="2 4" id="KW-0547">Nucleotide-binding</keyword>
<dbReference type="GO" id="GO:0005524">
    <property type="term" value="F:ATP binding"/>
    <property type="evidence" value="ECO:0007669"/>
    <property type="project" value="UniProtKB-UniRule"/>
</dbReference>
<reference evidence="6 7" key="1">
    <citation type="journal article" date="2019" name="Syst. Appl. Microbiol.">
        <title>New species of pathogenic Pseudomonas isolated from citrus in Tunisia: Proposal of Pseudomonas kairouanensis sp. nov. and Pseudomonas nabeulensis sp. nov.</title>
        <authorList>
            <person name="Oueslati M."/>
            <person name="Mulet M."/>
            <person name="Gomila M."/>
            <person name="Berge O."/>
            <person name="Hajlaoui M.R."/>
            <person name="Lalucat J."/>
            <person name="Sadfi-Zouaoui N."/>
            <person name="Garcia-Valdes E."/>
        </authorList>
    </citation>
    <scope>NUCLEOTIDE SEQUENCE [LARGE SCALE GENOMIC DNA]</scope>
    <source>
        <strain evidence="6 7">KC12</strain>
    </source>
</reference>
<dbReference type="GO" id="GO:0016874">
    <property type="term" value="F:ligase activity"/>
    <property type="evidence" value="ECO:0007669"/>
    <property type="project" value="UniProtKB-KW"/>
</dbReference>
<dbReference type="PANTHER" id="PTHR43585:SF2">
    <property type="entry name" value="ATP-GRASP ENZYME FSQD"/>
    <property type="match status" value="1"/>
</dbReference>
<dbReference type="NCBIfam" id="NF005543">
    <property type="entry name" value="PRK07206.1"/>
    <property type="match status" value="1"/>
</dbReference>
<protein>
    <submittedName>
        <fullName evidence="6">ATP-grasp domain-containing protein</fullName>
    </submittedName>
</protein>
<gene>
    <name evidence="6" type="ORF">DYL59_25345</name>
</gene>
<evidence type="ECO:0000256" key="3">
    <source>
        <dbReference type="ARBA" id="ARBA00022840"/>
    </source>
</evidence>
<accession>A0A4Z0AFD2</accession>